<organism evidence="2 3">
    <name type="scientific">Fusarium equiseti</name>
    <name type="common">Fusarium scirpi</name>
    <dbReference type="NCBI Taxonomy" id="61235"/>
    <lineage>
        <taxon>Eukaryota</taxon>
        <taxon>Fungi</taxon>
        <taxon>Dikarya</taxon>
        <taxon>Ascomycota</taxon>
        <taxon>Pezizomycotina</taxon>
        <taxon>Sordariomycetes</taxon>
        <taxon>Hypocreomycetidae</taxon>
        <taxon>Hypocreales</taxon>
        <taxon>Nectriaceae</taxon>
        <taxon>Fusarium</taxon>
        <taxon>Fusarium incarnatum-equiseti species complex</taxon>
    </lineage>
</organism>
<gene>
    <name evidence="2" type="ORF">FEQUK3_LOCUS9954</name>
</gene>
<comment type="caution">
    <text evidence="2">The sequence shown here is derived from an EMBL/GenBank/DDBJ whole genome shotgun (WGS) entry which is preliminary data.</text>
</comment>
<sequence length="83" mass="8995">MPHSTYPSNKATHGSSNRTHSPRPVPDPTVTGAGHRDHSAVQDMHMRTHGNAQPPADSADLAREIDLMWNEGAKLPAQLPRPS</sequence>
<feature type="region of interest" description="Disordered" evidence="1">
    <location>
        <begin position="1"/>
        <end position="59"/>
    </location>
</feature>
<proteinExistence type="predicted"/>
<evidence type="ECO:0000313" key="3">
    <source>
        <dbReference type="Proteomes" id="UP000693738"/>
    </source>
</evidence>
<evidence type="ECO:0000313" key="2">
    <source>
        <dbReference type="EMBL" id="CAG7564201.1"/>
    </source>
</evidence>
<reference evidence="2" key="1">
    <citation type="submission" date="2021-05" db="EMBL/GenBank/DDBJ databases">
        <authorList>
            <person name="Khan N."/>
        </authorList>
    </citation>
    <scope>NUCLEOTIDE SEQUENCE</scope>
</reference>
<feature type="compositionally biased region" description="Polar residues" evidence="1">
    <location>
        <begin position="1"/>
        <end position="19"/>
    </location>
</feature>
<dbReference type="Proteomes" id="UP000693738">
    <property type="component" value="Unassembled WGS sequence"/>
</dbReference>
<name>A0A8J2NDW8_FUSEQ</name>
<feature type="compositionally biased region" description="Basic and acidic residues" evidence="1">
    <location>
        <begin position="34"/>
        <end position="46"/>
    </location>
</feature>
<accession>A0A8J2NDW8</accession>
<dbReference type="EMBL" id="CAJSTJ010000163">
    <property type="protein sequence ID" value="CAG7564201.1"/>
    <property type="molecule type" value="Genomic_DNA"/>
</dbReference>
<evidence type="ECO:0000256" key="1">
    <source>
        <dbReference type="SAM" id="MobiDB-lite"/>
    </source>
</evidence>
<dbReference type="AlphaFoldDB" id="A0A8J2NDW8"/>
<protein>
    <submittedName>
        <fullName evidence="2">Uncharacterized protein</fullName>
    </submittedName>
</protein>